<gene>
    <name evidence="1" type="ordered locus">Igag_1590</name>
</gene>
<name>E0SRD8_IGNAA</name>
<protein>
    <submittedName>
        <fullName evidence="1">Uncharacterized protein</fullName>
    </submittedName>
</protein>
<dbReference type="EMBL" id="CP002098">
    <property type="protein sequence ID" value="ADM28392.1"/>
    <property type="molecule type" value="Genomic_DNA"/>
</dbReference>
<sequence>MSEYEKALMNIPRDALQEIEEYEEQNIERRRRSQKKRKFPSYADIIEAIKEISGGSINRYTIDELYEAVLKYLEEQGFDTSMITENKFWRIVTSLVNRGSLRAELE</sequence>
<dbReference type="STRING" id="583356.Igag_1590"/>
<keyword evidence="2" id="KW-1185">Reference proteome</keyword>
<dbReference type="BioCyc" id="IAGG583356:GHAH-1582-MONOMER"/>
<organism evidence="1 2">
    <name type="scientific">Ignisphaera aggregans (strain DSM 17230 / JCM 13409 / AQ1.S1)</name>
    <dbReference type="NCBI Taxonomy" id="583356"/>
    <lineage>
        <taxon>Archaea</taxon>
        <taxon>Thermoproteota</taxon>
        <taxon>Thermoprotei</taxon>
        <taxon>Desulfurococcales</taxon>
        <taxon>Desulfurococcaceae</taxon>
        <taxon>Ignisphaera</taxon>
    </lineage>
</organism>
<reference evidence="1 2" key="1">
    <citation type="journal article" date="2010" name="Stand. Genomic Sci.">
        <title>Complete genome sequence of Ignisphaera aggregans type strain (AQ1.S1).</title>
        <authorList>
            <person name="Goker M."/>
            <person name="Held B."/>
            <person name="Lapidus A."/>
            <person name="Nolan M."/>
            <person name="Spring S."/>
            <person name="Yasawong M."/>
            <person name="Lucas S."/>
            <person name="Glavina Del Rio T."/>
            <person name="Tice H."/>
            <person name="Cheng J.F."/>
            <person name="Goodwin L."/>
            <person name="Tapia R."/>
            <person name="Pitluck S."/>
            <person name="Liolios K."/>
            <person name="Ivanova N."/>
            <person name="Mavromatis K."/>
            <person name="Mikhailova N."/>
            <person name="Pati A."/>
            <person name="Chen A."/>
            <person name="Palaniappan K."/>
            <person name="Brambilla E."/>
            <person name="Land M."/>
            <person name="Hauser L."/>
            <person name="Chang Y.J."/>
            <person name="Jeffries C.D."/>
            <person name="Brettin T."/>
            <person name="Detter J.C."/>
            <person name="Han C."/>
            <person name="Rohde M."/>
            <person name="Sikorski J."/>
            <person name="Woyke T."/>
            <person name="Bristow J."/>
            <person name="Eisen J.A."/>
            <person name="Markowitz V."/>
            <person name="Hugenholtz P."/>
            <person name="Kyrpides N.C."/>
            <person name="Klenk H.P."/>
        </authorList>
    </citation>
    <scope>NUCLEOTIDE SEQUENCE [LARGE SCALE GENOMIC DNA]</scope>
    <source>
        <strain evidence="2">DSM 17230 / JCM 13409 / AQ1.S1</strain>
    </source>
</reference>
<dbReference type="AlphaFoldDB" id="E0SRD8"/>
<evidence type="ECO:0000313" key="1">
    <source>
        <dbReference type="EMBL" id="ADM28392.1"/>
    </source>
</evidence>
<dbReference type="KEGG" id="iag:Igag_1590"/>
<proteinExistence type="predicted"/>
<dbReference type="Proteomes" id="UP000001304">
    <property type="component" value="Chromosome"/>
</dbReference>
<accession>E0SRD8</accession>
<dbReference type="HOGENOM" id="CLU_2217032_0_0_2"/>
<evidence type="ECO:0000313" key="2">
    <source>
        <dbReference type="Proteomes" id="UP000001304"/>
    </source>
</evidence>